<feature type="transmembrane region" description="Helical" evidence="5">
    <location>
        <begin position="466"/>
        <end position="486"/>
    </location>
</feature>
<evidence type="ECO:0000313" key="8">
    <source>
        <dbReference type="Proteomes" id="UP001628179"/>
    </source>
</evidence>
<sequence length="536" mass="58720">MTFTPKSHSLAVITPREAEDEIGFHEPIAEKDTVHPAVNSKFHPAASPDVTVGSNNLGTTNIEARARLDKLKEDFGATWDGPNDPDDPYNWPSFRKVSIGVIFSFGQLITLMSASMIAAALGNIQRDLEIDPATSQIIFSTYFLGMAFAPFLIAAWAETNGRKQVWLFANAWYILWNALCPVGNSKALMIVGRLMTGAGASAGITLTGPVMADMYREEDRGKSLAIASFLPYLGPALGPIVGGLVTQHVDWPWIFWIMCIFDAAVTLLGLAFIRESYTPVLLHRKAAETVQPWSPAGSSLLTRLSANLARPVRLLLKRPVIQVIAILLALDFGIYAFLLSTFGTLYIDRYGESESAAGLHYIAISIGSTVAAQAGGHIMDWLYRRLRDRSPTKEGKPEFRAPWLAPGMILLPAGLFWYGWSAEQGISWVMVDFGAGIFTLGSFIFSQGLLAYQLDEFVEHGASANAASRVFSNMMAFAFPIFAPHLYHRLGYRWGNSLLSFIWLALAGPIPMAFWLWGEKLRGLGKEGGKSSSGET</sequence>
<evidence type="ECO:0000256" key="2">
    <source>
        <dbReference type="ARBA" id="ARBA00022692"/>
    </source>
</evidence>
<dbReference type="InterPro" id="IPR036259">
    <property type="entry name" value="MFS_trans_sf"/>
</dbReference>
<feature type="transmembrane region" description="Helical" evidence="5">
    <location>
        <begin position="498"/>
        <end position="517"/>
    </location>
</feature>
<feature type="transmembrane region" description="Helical" evidence="5">
    <location>
        <begin position="224"/>
        <end position="245"/>
    </location>
</feature>
<feature type="domain" description="Major facilitator superfamily (MFS) profile" evidence="6">
    <location>
        <begin position="99"/>
        <end position="520"/>
    </location>
</feature>
<evidence type="ECO:0000259" key="6">
    <source>
        <dbReference type="PROSITE" id="PS50850"/>
    </source>
</evidence>
<comment type="caution">
    <text evidence="7">The sequence shown here is derived from an EMBL/GenBank/DDBJ whole genome shotgun (WGS) entry which is preliminary data.</text>
</comment>
<dbReference type="EMBL" id="BAAFSV010000001">
    <property type="protein sequence ID" value="GAB1312554.1"/>
    <property type="molecule type" value="Genomic_DNA"/>
</dbReference>
<keyword evidence="3 5" id="KW-1133">Transmembrane helix</keyword>
<evidence type="ECO:0000256" key="4">
    <source>
        <dbReference type="ARBA" id="ARBA00023136"/>
    </source>
</evidence>
<dbReference type="PROSITE" id="PS50850">
    <property type="entry name" value="MFS"/>
    <property type="match status" value="1"/>
</dbReference>
<keyword evidence="8" id="KW-1185">Reference proteome</keyword>
<feature type="transmembrane region" description="Helical" evidence="5">
    <location>
        <begin position="99"/>
        <end position="121"/>
    </location>
</feature>
<keyword evidence="4 5" id="KW-0472">Membrane</keyword>
<protein>
    <submittedName>
        <fullName evidence="7">Major facilitator superfamily (MFS) profile domain-containing protein</fullName>
    </submittedName>
</protein>
<dbReference type="Gene3D" id="1.20.1250.20">
    <property type="entry name" value="MFS general substrate transporter like domains"/>
    <property type="match status" value="1"/>
</dbReference>
<reference evidence="7 8" key="1">
    <citation type="submission" date="2024-09" db="EMBL/GenBank/DDBJ databases">
        <title>Itraconazole resistance in Madurella fahalii resulting from another homologue of gene encoding cytochrome P450 14-alpha sterol demethylase (CYP51).</title>
        <authorList>
            <person name="Yoshioka I."/>
            <person name="Fahal A.H."/>
            <person name="Kaneko S."/>
            <person name="Yaguchi T."/>
        </authorList>
    </citation>
    <scope>NUCLEOTIDE SEQUENCE [LARGE SCALE GENOMIC DNA]</scope>
    <source>
        <strain evidence="7 8">IFM 68171</strain>
    </source>
</reference>
<dbReference type="GeneID" id="98173509"/>
<dbReference type="PANTHER" id="PTHR23502:SF60">
    <property type="entry name" value="MAJOR FACILITATOR SUPERFAMILY (MFS) PROFILE DOMAIN-CONTAINING PROTEIN-RELATED"/>
    <property type="match status" value="1"/>
</dbReference>
<keyword evidence="2 5" id="KW-0812">Transmembrane</keyword>
<dbReference type="PANTHER" id="PTHR23502">
    <property type="entry name" value="MAJOR FACILITATOR SUPERFAMILY"/>
    <property type="match status" value="1"/>
</dbReference>
<feature type="transmembrane region" description="Helical" evidence="5">
    <location>
        <begin position="359"/>
        <end position="383"/>
    </location>
</feature>
<name>A0ABQ0G4G6_9PEZI</name>
<gene>
    <name evidence="7" type="ORF">MFIFM68171_02764</name>
</gene>
<proteinExistence type="predicted"/>
<dbReference type="InterPro" id="IPR011701">
    <property type="entry name" value="MFS"/>
</dbReference>
<evidence type="ECO:0000256" key="5">
    <source>
        <dbReference type="SAM" id="Phobius"/>
    </source>
</evidence>
<dbReference type="SUPFAM" id="SSF103473">
    <property type="entry name" value="MFS general substrate transporter"/>
    <property type="match status" value="1"/>
</dbReference>
<dbReference type="RefSeq" id="XP_070914287.1">
    <property type="nucleotide sequence ID" value="XM_071058186.1"/>
</dbReference>
<feature type="transmembrane region" description="Helical" evidence="5">
    <location>
        <begin position="165"/>
        <end position="184"/>
    </location>
</feature>
<feature type="transmembrane region" description="Helical" evidence="5">
    <location>
        <begin position="320"/>
        <end position="347"/>
    </location>
</feature>
<organism evidence="7 8">
    <name type="scientific">Madurella fahalii</name>
    <dbReference type="NCBI Taxonomy" id="1157608"/>
    <lineage>
        <taxon>Eukaryota</taxon>
        <taxon>Fungi</taxon>
        <taxon>Dikarya</taxon>
        <taxon>Ascomycota</taxon>
        <taxon>Pezizomycotina</taxon>
        <taxon>Sordariomycetes</taxon>
        <taxon>Sordariomycetidae</taxon>
        <taxon>Sordariales</taxon>
        <taxon>Sordariales incertae sedis</taxon>
        <taxon>Madurella</taxon>
    </lineage>
</organism>
<evidence type="ECO:0000256" key="3">
    <source>
        <dbReference type="ARBA" id="ARBA00022989"/>
    </source>
</evidence>
<dbReference type="Pfam" id="PF07690">
    <property type="entry name" value="MFS_1"/>
    <property type="match status" value="1"/>
</dbReference>
<feature type="transmembrane region" description="Helical" evidence="5">
    <location>
        <begin position="133"/>
        <end position="153"/>
    </location>
</feature>
<accession>A0ABQ0G4G6</accession>
<comment type="subcellular location">
    <subcellularLocation>
        <location evidence="1">Membrane</location>
        <topology evidence="1">Multi-pass membrane protein</topology>
    </subcellularLocation>
</comment>
<evidence type="ECO:0000313" key="7">
    <source>
        <dbReference type="EMBL" id="GAB1312554.1"/>
    </source>
</evidence>
<dbReference type="Proteomes" id="UP001628179">
    <property type="component" value="Unassembled WGS sequence"/>
</dbReference>
<feature type="transmembrane region" description="Helical" evidence="5">
    <location>
        <begin position="426"/>
        <end position="445"/>
    </location>
</feature>
<feature type="transmembrane region" description="Helical" evidence="5">
    <location>
        <begin position="403"/>
        <end position="420"/>
    </location>
</feature>
<feature type="transmembrane region" description="Helical" evidence="5">
    <location>
        <begin position="251"/>
        <end position="273"/>
    </location>
</feature>
<dbReference type="InterPro" id="IPR020846">
    <property type="entry name" value="MFS_dom"/>
</dbReference>
<feature type="transmembrane region" description="Helical" evidence="5">
    <location>
        <begin position="190"/>
        <end position="212"/>
    </location>
</feature>
<evidence type="ECO:0000256" key="1">
    <source>
        <dbReference type="ARBA" id="ARBA00004141"/>
    </source>
</evidence>